<dbReference type="GeneTree" id="ENSGT00950000182971"/>
<keyword evidence="4 6" id="KW-0132">Cell division</keyword>
<organism evidence="7">
    <name type="scientific">Petromyzon marinus</name>
    <name type="common">Sea lamprey</name>
    <dbReference type="NCBI Taxonomy" id="7757"/>
    <lineage>
        <taxon>Eukaryota</taxon>
        <taxon>Metazoa</taxon>
        <taxon>Chordata</taxon>
        <taxon>Craniata</taxon>
        <taxon>Vertebrata</taxon>
        <taxon>Cyclostomata</taxon>
        <taxon>Hyperoartia</taxon>
        <taxon>Petromyzontiformes</taxon>
        <taxon>Petromyzontidae</taxon>
        <taxon>Petromyzon</taxon>
    </lineage>
</organism>
<dbReference type="GO" id="GO:0016538">
    <property type="term" value="F:cyclin-dependent protein serine/threonine kinase regulator activity"/>
    <property type="evidence" value="ECO:0007669"/>
    <property type="project" value="InterPro"/>
</dbReference>
<evidence type="ECO:0000313" key="7">
    <source>
        <dbReference type="Ensembl" id="ENSPMAP00000003152.1"/>
    </source>
</evidence>
<dbReference type="Gene3D" id="3.30.170.10">
    <property type="entry name" value="Cyclin-dependent kinase, regulatory subunit"/>
    <property type="match status" value="1"/>
</dbReference>
<dbReference type="FunFam" id="3.30.170.10:FF:000001">
    <property type="entry name" value="Cyclin-dependent kinases regulatory subunit"/>
    <property type="match status" value="1"/>
</dbReference>
<dbReference type="SMART" id="SM01084">
    <property type="entry name" value="CKS"/>
    <property type="match status" value="1"/>
</dbReference>
<evidence type="ECO:0000256" key="3">
    <source>
        <dbReference type="ARBA" id="ARBA00011253"/>
    </source>
</evidence>
<dbReference type="InterPro" id="IPR000789">
    <property type="entry name" value="Cyclin-dep_kinase_reg-sub"/>
</dbReference>
<dbReference type="PRINTS" id="PR00296">
    <property type="entry name" value="CYCLINKINASE"/>
</dbReference>
<protein>
    <recommendedName>
        <fullName evidence="6">Cyclin-dependent kinases regulatory subunit</fullName>
    </recommendedName>
</protein>
<evidence type="ECO:0000256" key="5">
    <source>
        <dbReference type="ARBA" id="ARBA00023306"/>
    </source>
</evidence>
<dbReference type="AlphaFoldDB" id="S4RD70"/>
<sequence>STSQNADIYQSRKDKYTDEHFQYRHVMLPKEIARMLPKTHLMSEAEWRSLGAQQSHGWMHYMTHEPE</sequence>
<reference evidence="7" key="1">
    <citation type="submission" date="2025-08" db="UniProtKB">
        <authorList>
            <consortium name="Ensembl"/>
        </authorList>
    </citation>
    <scope>IDENTIFICATION</scope>
</reference>
<comment type="subunit">
    <text evidence="3">Forms a homohexamer that can probably bind six kinase subunits.</text>
</comment>
<dbReference type="InterPro" id="IPR036858">
    <property type="entry name" value="Cyclin-dep_kinase_reg-sub_sf"/>
</dbReference>
<comment type="similarity">
    <text evidence="2 6">Belongs to the CKS family.</text>
</comment>
<dbReference type="PANTHER" id="PTHR23415">
    <property type="entry name" value="CYCLIN-DEPENDENT KINASES REGULATORY SUBUNIT/60S RIBOSOME SUBUNIT BIOGENESIS PROTEIN NIP7"/>
    <property type="match status" value="1"/>
</dbReference>
<evidence type="ECO:0000256" key="1">
    <source>
        <dbReference type="ARBA" id="ARBA00002449"/>
    </source>
</evidence>
<comment type="function">
    <text evidence="1 6">Binds to the catalytic subunit of the cyclin dependent kinases and is essential for their biological function.</text>
</comment>
<dbReference type="OMA" id="HEWRSIG"/>
<evidence type="ECO:0000256" key="4">
    <source>
        <dbReference type="ARBA" id="ARBA00022618"/>
    </source>
</evidence>
<dbReference type="Pfam" id="PF01111">
    <property type="entry name" value="CKS"/>
    <property type="match status" value="1"/>
</dbReference>
<dbReference type="SUPFAM" id="SSF55637">
    <property type="entry name" value="Cell cycle regulatory proteins"/>
    <property type="match status" value="1"/>
</dbReference>
<dbReference type="GO" id="GO:0051301">
    <property type="term" value="P:cell division"/>
    <property type="evidence" value="ECO:0007669"/>
    <property type="project" value="UniProtKB-UniRule"/>
</dbReference>
<name>S4RD70_PETMA</name>
<evidence type="ECO:0000256" key="6">
    <source>
        <dbReference type="RuleBase" id="RU311113"/>
    </source>
</evidence>
<dbReference type="STRING" id="7757.ENSPMAP00000003152"/>
<keyword evidence="5 6" id="KW-0131">Cell cycle</keyword>
<evidence type="ECO:0000256" key="2">
    <source>
        <dbReference type="ARBA" id="ARBA00007782"/>
    </source>
</evidence>
<accession>S4RD70</accession>
<proteinExistence type="inferred from homology"/>
<dbReference type="HOGENOM" id="CLU_140546_2_0_1"/>
<dbReference type="Ensembl" id="ENSPMAT00000003167.1">
    <property type="protein sequence ID" value="ENSPMAP00000003152.1"/>
    <property type="gene ID" value="ENSPMAG00000002893.1"/>
</dbReference>
<reference evidence="7" key="2">
    <citation type="submission" date="2025-09" db="UniProtKB">
        <authorList>
            <consortium name="Ensembl"/>
        </authorList>
    </citation>
    <scope>IDENTIFICATION</scope>
</reference>